<dbReference type="OrthoDB" id="1108781at2"/>
<keyword evidence="3" id="KW-1185">Reference proteome</keyword>
<dbReference type="Gene3D" id="2.60.40.10">
    <property type="entry name" value="Immunoglobulins"/>
    <property type="match status" value="1"/>
</dbReference>
<dbReference type="InterPro" id="IPR000998">
    <property type="entry name" value="MAM_dom"/>
</dbReference>
<dbReference type="EMBL" id="CP013118">
    <property type="protein sequence ID" value="ALO16646.1"/>
    <property type="molecule type" value="Genomic_DNA"/>
</dbReference>
<evidence type="ECO:0000313" key="2">
    <source>
        <dbReference type="EMBL" id="ALO16646.1"/>
    </source>
</evidence>
<name>A0A0S2I2S6_9BACT</name>
<dbReference type="STRING" id="1307839.L21SP5_03026"/>
<dbReference type="Gene3D" id="2.60.120.200">
    <property type="match status" value="1"/>
</dbReference>
<organism evidence="2 3">
    <name type="scientific">Salinivirga cyanobacteriivorans</name>
    <dbReference type="NCBI Taxonomy" id="1307839"/>
    <lineage>
        <taxon>Bacteria</taxon>
        <taxon>Pseudomonadati</taxon>
        <taxon>Bacteroidota</taxon>
        <taxon>Bacteroidia</taxon>
        <taxon>Bacteroidales</taxon>
        <taxon>Salinivirgaceae</taxon>
        <taxon>Salinivirga</taxon>
    </lineage>
</organism>
<dbReference type="PROSITE" id="PS50060">
    <property type="entry name" value="MAM_2"/>
    <property type="match status" value="1"/>
</dbReference>
<dbReference type="InterPro" id="IPR013783">
    <property type="entry name" value="Ig-like_fold"/>
</dbReference>
<dbReference type="KEGG" id="blq:L21SP5_03026"/>
<evidence type="ECO:0000259" key="1">
    <source>
        <dbReference type="PROSITE" id="PS50060"/>
    </source>
</evidence>
<dbReference type="SUPFAM" id="SSF49899">
    <property type="entry name" value="Concanavalin A-like lectins/glucanases"/>
    <property type="match status" value="1"/>
</dbReference>
<evidence type="ECO:0000313" key="3">
    <source>
        <dbReference type="Proteomes" id="UP000064893"/>
    </source>
</evidence>
<proteinExistence type="predicted"/>
<dbReference type="GO" id="GO:0004553">
    <property type="term" value="F:hydrolase activity, hydrolyzing O-glycosyl compounds"/>
    <property type="evidence" value="ECO:0007669"/>
    <property type="project" value="UniProtKB-ARBA"/>
</dbReference>
<dbReference type="GO" id="GO:0005975">
    <property type="term" value="P:carbohydrate metabolic process"/>
    <property type="evidence" value="ECO:0007669"/>
    <property type="project" value="UniProtKB-ARBA"/>
</dbReference>
<sequence>MKYLVTLSAIILAFVGSIKAQVFFSEDFEQGIPINWTQEYLTSSASWYIENGGLGGEHPDTAYQGNYNAILQQNGSSKITRLITPMIDLGDVVKAQLQFGHAMTEYVGIDELTVECREHPDSAWVEIAYYGTAVPNWVFEEIQIPDSLTSSTSAIAFKGKTNYGGGICIDLVEVIEVGIVPLQVKSIEAANFAYTSVPSGSNNNPILRTIINVVGNTGTLNFEEITYQSLNTDNADIREGGLSLFYSKDTLLRNVELVAGNVNFEQGAATFSDLAVPLSFGTNVFWLTYNVDSALTHDQHNHVLDAKINADDIVIDGYTYPFEDLNPSGNLWLKESLFFDNFEGAMNWNLIGEFEIDQPSGLGVTGDGNPDPEFATSPVNVLGTDLTGLGETEGAYENNLTEAEDQAVSPYVNVDYYKDLNLFFWRWLNVDFFDDATIDVRKNQSNWGTVWINNSYNNDNFWRVHEYGLHDSLFYRDSLQMRFAMGPSDEENNQSGWNIDNFAITGDYIAYDVGVSAWVAPGDGCGHTDQDFVTVKIRNYGGEASPTNIPIEYSIDNGANWVQEVYPSSIPVGGEATFTFSGTADMSQPGTYKVIARTVMSQDEFFENNRFDTTIFVTPSYSLPYTQSFELGADYWISGGENNTWQIKQPHQAISGPYIDTAYNGVRCWVTNYEGSYLANDSSYIQSPCFDFTGTEAPILEFAIFTDFQAGVDGANVLYSIDNGQSWNLLATNADYSQNWYTNASVVSLDNPGWDQPNTGWFIARNLLPQALTAYESVKFRIMIEADQTIENEGIAIDRVRLYDAPYDIGLTALNYPATDCEIGDAVYPEIEIQNDGVSPLPGGLKVPINLYFKENFIVRDTFELSSPLAVNDTRLLTFDTALYMDTAGNYAFEFINKFNETAGFYTSDNDTLYTQVSVEGMPQYNPFPDVTGKNSPFVELDAGAGYTYSWSTGHDGQVLQAYTEGTFYVTVTNGNGCTAIDSTTVINSVDDMELTQVLTTIPDQCQRPDPVFVEIELANYGEAFTAGAELPVAYQVNQEAEILDTLTLSGDLAVGASVQYTFSEGMDLSEPGQYNIAIYSNIDKDLDKSNDTAYLQVNTWGEPVIGFYGDTIYTAQPDTVVLNGGAGMDSYLWQDNTTNQTYNVSSDVSQWYYLTVDDVYNCGPATDSIYLNTSDMGVLGIEAPVTACGHTAAETITVQIENCSGDYVNAGEQWSFGIQLNEEGPVYEQFTLNEAIEPNTSVFLDLNTTINLQDTGIYELAVWIDKELDNSSSNDTAITSIATLGYPDVELGPDTIFTTHPDTLFFDASEQFSSYLWHDGSTNPYFMANQDTSYLYKVTVSNEDGCGTDSDSVQVFTYNVGLAEIINPESNCELSESQQFDLKITNYGPDNLYPGEVIQLSYQVNSTGWNRQDITLSDTLLSGNDIIRRISEPYDMSAFMRYDIAAAVHFEKDATLNNDTIAETIETFGYPPFEINYDIINSTQPDTIDLIVTPSNYVSYFWHVGIDNDTLQLDTLNEPFYAVTVSDIHGCSTVDTVPVNQKNIGFHQLLSPESACQHTPDENIAVRLLNSGYDTIDAGSVITLNVTSPELITENLTLSAPLYPNDSVDYTFTQGIDLNAEGSYDIAINLEADFDASGSDNLLNRIIETYGPAEVDLGNEITIDELPYLLDAGAGFSSYLWHDGSTNQTFNIDETNITGTGLYSVTVVNDMGCAGNDSRRVNVNIFDWDAESITEPQGDCFNSFPQVTAMFSNQSSVPVRQGRQFYISYALNGGTIVEEVFTLEDSVYPQEMYSYTFDQIPAYEAEAVGVLELNLDNGGDQNPANNSVTQTFTMHLNTMAFESDTLKPGSFPATITAPGGYASYEWSTGQNGQSISVINPGWYSVTAYDYESCAATDSIYVTDPTGINDLNKHQQITIWPNPASKTLWVKFHRETAGWIHYELVSASGDVVISNEKTIRSGEIIEILVDAMAEGIYMLRFYDDDEYGTENLIIAH</sequence>
<gene>
    <name evidence="2" type="ORF">L21SP5_03026</name>
</gene>
<dbReference type="PATRIC" id="fig|1307839.3.peg.3188"/>
<dbReference type="GO" id="GO:0016020">
    <property type="term" value="C:membrane"/>
    <property type="evidence" value="ECO:0007669"/>
    <property type="project" value="InterPro"/>
</dbReference>
<feature type="domain" description="MAM" evidence="1">
    <location>
        <begin position="24"/>
        <end position="176"/>
    </location>
</feature>
<protein>
    <recommendedName>
        <fullName evidence="1">MAM domain-containing protein</fullName>
    </recommendedName>
</protein>
<dbReference type="InterPro" id="IPR013320">
    <property type="entry name" value="ConA-like_dom_sf"/>
</dbReference>
<dbReference type="Proteomes" id="UP000064893">
    <property type="component" value="Chromosome"/>
</dbReference>
<reference evidence="2 3" key="1">
    <citation type="submission" date="2015-11" db="EMBL/GenBank/DDBJ databases">
        <title>Description and complete genome sequence of a novel strain predominating in hypersaline microbial mats and representing a new family of the Bacteriodetes phylum.</title>
        <authorList>
            <person name="Spring S."/>
            <person name="Bunk B."/>
            <person name="Sproer C."/>
            <person name="Klenk H.-P."/>
        </authorList>
    </citation>
    <scope>NUCLEOTIDE SEQUENCE [LARGE SCALE GENOMIC DNA]</scope>
    <source>
        <strain evidence="2 3">L21-Spi-D4</strain>
    </source>
</reference>
<accession>A0A0S2I2S6</accession>
<dbReference type="RefSeq" id="WP_057954002.1">
    <property type="nucleotide sequence ID" value="NZ_CP013118.1"/>
</dbReference>
<dbReference type="Gene3D" id="2.60.120.260">
    <property type="entry name" value="Galactose-binding domain-like"/>
    <property type="match status" value="1"/>
</dbReference>